<dbReference type="SUPFAM" id="SSF52096">
    <property type="entry name" value="ClpP/crotonase"/>
    <property type="match status" value="1"/>
</dbReference>
<dbReference type="InterPro" id="IPR029045">
    <property type="entry name" value="ClpP/crotonase-like_dom_sf"/>
</dbReference>
<gene>
    <name evidence="1" type="ORF">SAMN05192585_13245</name>
</gene>
<proteinExistence type="predicted"/>
<sequence length="195" mass="21622">RTPPCMGGLQGQSIRFHPYGIWQEDIRQKKRNNRAKFCRFKRAAWASLLPHARACESSGTMPAHCCCAEHEKDCKYPVKPGYYAIRKTLPAIFAYIHKTRRKRAGFVSNLSFVGNKTLIIDSGCFSTCGHFAAVFKANNLGYVLGEPTGGGAVCTDGATDTILRNTGIRLHCSQNMYGVVANESMRNTVKPDKML</sequence>
<dbReference type="Gene3D" id="3.90.226.10">
    <property type="entry name" value="2-enoyl-CoA Hydratase, Chain A, domain 1"/>
    <property type="match status" value="1"/>
</dbReference>
<dbReference type="Proteomes" id="UP000199182">
    <property type="component" value="Unassembled WGS sequence"/>
</dbReference>
<name>A0A1H0EC25_9FIRM</name>
<accession>A0A1H0EC25</accession>
<evidence type="ECO:0000313" key="1">
    <source>
        <dbReference type="EMBL" id="SDN79911.1"/>
    </source>
</evidence>
<keyword evidence="2" id="KW-1185">Reference proteome</keyword>
<feature type="non-terminal residue" evidence="1">
    <location>
        <position position="1"/>
    </location>
</feature>
<dbReference type="AlphaFoldDB" id="A0A1H0EC25"/>
<reference evidence="1 2" key="1">
    <citation type="submission" date="2016-10" db="EMBL/GenBank/DDBJ databases">
        <authorList>
            <person name="de Groot N.N."/>
        </authorList>
    </citation>
    <scope>NUCLEOTIDE SEQUENCE [LARGE SCALE GENOMIC DNA]</scope>
    <source>
        <strain evidence="1 2">CGMCC 1.5012</strain>
    </source>
</reference>
<dbReference type="STRING" id="258515.SAMN05192585_13245"/>
<organism evidence="1 2">
    <name type="scientific">Acetanaerobacterium elongatum</name>
    <dbReference type="NCBI Taxonomy" id="258515"/>
    <lineage>
        <taxon>Bacteria</taxon>
        <taxon>Bacillati</taxon>
        <taxon>Bacillota</taxon>
        <taxon>Clostridia</taxon>
        <taxon>Eubacteriales</taxon>
        <taxon>Oscillospiraceae</taxon>
        <taxon>Acetanaerobacterium</taxon>
    </lineage>
</organism>
<dbReference type="EMBL" id="FNID01000032">
    <property type="protein sequence ID" value="SDN79911.1"/>
    <property type="molecule type" value="Genomic_DNA"/>
</dbReference>
<protein>
    <submittedName>
        <fullName evidence="1">Peptidase family S41</fullName>
    </submittedName>
</protein>
<evidence type="ECO:0000313" key="2">
    <source>
        <dbReference type="Proteomes" id="UP000199182"/>
    </source>
</evidence>